<name>A0A5D8Z6D9_9GAMM</name>
<evidence type="ECO:0000313" key="2">
    <source>
        <dbReference type="EMBL" id="TZF90545.1"/>
    </source>
</evidence>
<gene>
    <name evidence="2" type="ORF">FW784_04885</name>
</gene>
<dbReference type="OrthoDB" id="8612029at2"/>
<dbReference type="InterPro" id="IPR025309">
    <property type="entry name" value="KTSC_dom"/>
</dbReference>
<dbReference type="Pfam" id="PF13619">
    <property type="entry name" value="KTSC"/>
    <property type="match status" value="1"/>
</dbReference>
<dbReference type="EMBL" id="VTRV01000035">
    <property type="protein sequence ID" value="TZF90545.1"/>
    <property type="molecule type" value="Genomic_DNA"/>
</dbReference>
<dbReference type="AlphaFoldDB" id="A0A5D8Z6D9"/>
<feature type="domain" description="KTSC" evidence="1">
    <location>
        <begin position="8"/>
        <end position="64"/>
    </location>
</feature>
<sequence>MEREHLDSEALSSVGYDPARHVLEVEFTSGRVYQYFDVPRQEVERLLRAESRGAYFSERVRDRYRFEQVH</sequence>
<protein>
    <submittedName>
        <fullName evidence="2">KTSC domain-containing protein</fullName>
    </submittedName>
</protein>
<evidence type="ECO:0000313" key="3">
    <source>
        <dbReference type="Proteomes" id="UP000323164"/>
    </source>
</evidence>
<keyword evidence="3" id="KW-1185">Reference proteome</keyword>
<dbReference type="RefSeq" id="WP_149352236.1">
    <property type="nucleotide sequence ID" value="NZ_VTRV01000035.1"/>
</dbReference>
<dbReference type="Proteomes" id="UP000323164">
    <property type="component" value="Unassembled WGS sequence"/>
</dbReference>
<reference evidence="2 3" key="1">
    <citation type="submission" date="2019-08" db="EMBL/GenBank/DDBJ databases">
        <title>Draft genome sequence of Lysobacter sp. UKS-15.</title>
        <authorList>
            <person name="Im W.-T."/>
        </authorList>
    </citation>
    <scope>NUCLEOTIDE SEQUENCE [LARGE SCALE GENOMIC DNA]</scope>
    <source>
        <strain evidence="2 3">UKS-15</strain>
    </source>
</reference>
<organism evidence="2 3">
    <name type="scientific">Cognatilysobacter lacus</name>
    <dbReference type="NCBI Taxonomy" id="1643323"/>
    <lineage>
        <taxon>Bacteria</taxon>
        <taxon>Pseudomonadati</taxon>
        <taxon>Pseudomonadota</taxon>
        <taxon>Gammaproteobacteria</taxon>
        <taxon>Lysobacterales</taxon>
        <taxon>Lysobacteraceae</taxon>
        <taxon>Cognatilysobacter</taxon>
    </lineage>
</organism>
<comment type="caution">
    <text evidence="2">The sequence shown here is derived from an EMBL/GenBank/DDBJ whole genome shotgun (WGS) entry which is preliminary data.</text>
</comment>
<accession>A0A5D8Z6D9</accession>
<proteinExistence type="predicted"/>
<evidence type="ECO:0000259" key="1">
    <source>
        <dbReference type="Pfam" id="PF13619"/>
    </source>
</evidence>